<evidence type="ECO:0000256" key="4">
    <source>
        <dbReference type="SAM" id="Phobius"/>
    </source>
</evidence>
<feature type="domain" description="CUB" evidence="6">
    <location>
        <begin position="171"/>
        <end position="286"/>
    </location>
</feature>
<keyword evidence="4" id="KW-0812">Transmembrane</keyword>
<feature type="compositionally biased region" description="Acidic residues" evidence="3">
    <location>
        <begin position="332"/>
        <end position="351"/>
    </location>
</feature>
<feature type="region of interest" description="Disordered" evidence="3">
    <location>
        <begin position="324"/>
        <end position="444"/>
    </location>
</feature>
<accession>A0A7M5TYL5</accession>
<keyword evidence="8" id="KW-1185">Reference proteome</keyword>
<proteinExistence type="predicted"/>
<evidence type="ECO:0000259" key="6">
    <source>
        <dbReference type="PROSITE" id="PS01180"/>
    </source>
</evidence>
<sequence length="444" mass="50002">MNLNLIFVLIAFKFEFTFSWPYECDRNRDCCSYVVDHENGTMQTKQKPECHQFHIDLSIQHRKTFTASNNGNLEYYMLENVGGVSVLKWVEFRLSSTTQGCAGEIYVQVGCTNQKVFGPFCGNSAPHEFYSRDGCMTVIVQNGKRYNTTVKFTFETVDFSMMASRNSPSTCNNQKVFKQSTGVIMSPNWPFPLDNDIDCLWKIETASNRDILINIIDFELDSNDDSLVAIYGFKPKDTKYNKFNKKLERQEDFNQHKSFSTKRYGIHVTFHGRRSARGFALGWTTTKKAEEEVGYLHFIGIGVAIIFFICCNCGQRKRRQQQAIQDSQTANEEGDSQTEEGGSEAGEEESPAQEGGDSHSAPTAPAFDEGLPATINNTNMNPEHNFPPQFVGYHPNQEGNGAINFGFDNSLPSAVPPPPSYTTALEYPDQPPTYEETIADSANK</sequence>
<dbReference type="InterPro" id="IPR000859">
    <property type="entry name" value="CUB_dom"/>
</dbReference>
<protein>
    <recommendedName>
        <fullName evidence="6">CUB domain-containing protein</fullName>
    </recommendedName>
</protein>
<dbReference type="PANTHER" id="PTHR46908:SF8">
    <property type="entry name" value="C-TYPE LECTIN DOMAIN-CONTAINING PROTEIN"/>
    <property type="match status" value="1"/>
</dbReference>
<feature type="transmembrane region" description="Helical" evidence="4">
    <location>
        <begin position="295"/>
        <end position="314"/>
    </location>
</feature>
<feature type="signal peptide" evidence="5">
    <location>
        <begin position="1"/>
        <end position="19"/>
    </location>
</feature>
<dbReference type="AlphaFoldDB" id="A0A7M5TYL5"/>
<evidence type="ECO:0000313" key="7">
    <source>
        <dbReference type="EnsemblMetazoa" id="CLYHEMP003812.1"/>
    </source>
</evidence>
<name>A0A7M5TYL5_9CNID</name>
<keyword evidence="4" id="KW-1133">Transmembrane helix</keyword>
<dbReference type="PROSITE" id="PS01180">
    <property type="entry name" value="CUB"/>
    <property type="match status" value="1"/>
</dbReference>
<dbReference type="Proteomes" id="UP000594262">
    <property type="component" value="Unplaced"/>
</dbReference>
<feature type="chain" id="PRO_5029588383" description="CUB domain-containing protein" evidence="5">
    <location>
        <begin position="20"/>
        <end position="444"/>
    </location>
</feature>
<evidence type="ECO:0000256" key="1">
    <source>
        <dbReference type="ARBA" id="ARBA00023157"/>
    </source>
</evidence>
<dbReference type="OrthoDB" id="5804959at2759"/>
<dbReference type="Pfam" id="PF00431">
    <property type="entry name" value="CUB"/>
    <property type="match status" value="1"/>
</dbReference>
<keyword evidence="5" id="KW-0732">Signal</keyword>
<dbReference type="Gene3D" id="2.60.120.290">
    <property type="entry name" value="Spermadhesin, CUB domain"/>
    <property type="match status" value="1"/>
</dbReference>
<dbReference type="InterPro" id="IPR052129">
    <property type="entry name" value="Spermadhesin-Link_domain"/>
</dbReference>
<evidence type="ECO:0000313" key="8">
    <source>
        <dbReference type="Proteomes" id="UP000594262"/>
    </source>
</evidence>
<dbReference type="EnsemblMetazoa" id="CLYHEMT003812.1">
    <property type="protein sequence ID" value="CLYHEMP003812.1"/>
    <property type="gene ID" value="CLYHEMG003812"/>
</dbReference>
<dbReference type="PANTHER" id="PTHR46908">
    <property type="entry name" value="CUBILIN-LIKE PROTEIN"/>
    <property type="match status" value="1"/>
</dbReference>
<evidence type="ECO:0000256" key="3">
    <source>
        <dbReference type="SAM" id="MobiDB-lite"/>
    </source>
</evidence>
<dbReference type="CDD" id="cd00041">
    <property type="entry name" value="CUB"/>
    <property type="match status" value="1"/>
</dbReference>
<keyword evidence="4" id="KW-0472">Membrane</keyword>
<reference evidence="7" key="1">
    <citation type="submission" date="2021-01" db="UniProtKB">
        <authorList>
            <consortium name="EnsemblMetazoa"/>
        </authorList>
    </citation>
    <scope>IDENTIFICATION</scope>
</reference>
<comment type="caution">
    <text evidence="2">Lacks conserved residue(s) required for the propagation of feature annotation.</text>
</comment>
<dbReference type="SUPFAM" id="SSF49854">
    <property type="entry name" value="Spermadhesin, CUB domain"/>
    <property type="match status" value="1"/>
</dbReference>
<evidence type="ECO:0000256" key="2">
    <source>
        <dbReference type="PROSITE-ProRule" id="PRU00059"/>
    </source>
</evidence>
<dbReference type="SMART" id="SM00042">
    <property type="entry name" value="CUB"/>
    <property type="match status" value="1"/>
</dbReference>
<evidence type="ECO:0000256" key="5">
    <source>
        <dbReference type="SAM" id="SignalP"/>
    </source>
</evidence>
<dbReference type="InterPro" id="IPR035914">
    <property type="entry name" value="Sperma_CUB_dom_sf"/>
</dbReference>
<keyword evidence="1" id="KW-1015">Disulfide bond</keyword>
<organism evidence="7 8">
    <name type="scientific">Clytia hemisphaerica</name>
    <dbReference type="NCBI Taxonomy" id="252671"/>
    <lineage>
        <taxon>Eukaryota</taxon>
        <taxon>Metazoa</taxon>
        <taxon>Cnidaria</taxon>
        <taxon>Hydrozoa</taxon>
        <taxon>Hydroidolina</taxon>
        <taxon>Leptothecata</taxon>
        <taxon>Obeliida</taxon>
        <taxon>Clytiidae</taxon>
        <taxon>Clytia</taxon>
    </lineage>
</organism>